<feature type="site" description="Contributes to redox potential value" evidence="8">
    <location>
        <position position="32"/>
    </location>
</feature>
<proteinExistence type="inferred from homology"/>
<dbReference type="InterPro" id="IPR036249">
    <property type="entry name" value="Thioredoxin-like_sf"/>
</dbReference>
<dbReference type="GO" id="GO:0045454">
    <property type="term" value="P:cell redox homeostasis"/>
    <property type="evidence" value="ECO:0007669"/>
    <property type="project" value="TreeGrafter"/>
</dbReference>
<dbReference type="STRING" id="1802519.A2961_02405"/>
<dbReference type="GO" id="GO:0005829">
    <property type="term" value="C:cytosol"/>
    <property type="evidence" value="ECO:0007669"/>
    <property type="project" value="TreeGrafter"/>
</dbReference>
<feature type="disulfide bond" description="Redox-active" evidence="9">
    <location>
        <begin position="31"/>
        <end position="34"/>
    </location>
</feature>
<evidence type="ECO:0000256" key="2">
    <source>
        <dbReference type="ARBA" id="ARBA00022448"/>
    </source>
</evidence>
<evidence type="ECO:0000256" key="7">
    <source>
        <dbReference type="PIRNR" id="PIRNR000077"/>
    </source>
</evidence>
<dbReference type="PIRSF" id="PIRSF000077">
    <property type="entry name" value="Thioredoxin"/>
    <property type="match status" value="1"/>
</dbReference>
<dbReference type="PANTHER" id="PTHR45663">
    <property type="entry name" value="GEO12009P1"/>
    <property type="match status" value="1"/>
</dbReference>
<dbReference type="PRINTS" id="PR00421">
    <property type="entry name" value="THIOREDOXIN"/>
</dbReference>
<keyword evidence="3" id="KW-0249">Electron transport</keyword>
<dbReference type="NCBIfam" id="TIGR01068">
    <property type="entry name" value="thioredoxin"/>
    <property type="match status" value="1"/>
</dbReference>
<organism evidence="11 12">
    <name type="scientific">Candidatus Woesebacteria bacterium RIFCSPLOWO2_01_FULL_39_21</name>
    <dbReference type="NCBI Taxonomy" id="1802519"/>
    <lineage>
        <taxon>Bacteria</taxon>
        <taxon>Candidatus Woeseibacteriota</taxon>
    </lineage>
</organism>
<dbReference type="Pfam" id="PF00085">
    <property type="entry name" value="Thioredoxin"/>
    <property type="match status" value="1"/>
</dbReference>
<reference evidence="11 12" key="1">
    <citation type="journal article" date="2016" name="Nat. Commun.">
        <title>Thousands of microbial genomes shed light on interconnected biogeochemical processes in an aquifer system.</title>
        <authorList>
            <person name="Anantharaman K."/>
            <person name="Brown C.T."/>
            <person name="Hug L.A."/>
            <person name="Sharon I."/>
            <person name="Castelle C.J."/>
            <person name="Probst A.J."/>
            <person name="Thomas B.C."/>
            <person name="Singh A."/>
            <person name="Wilkins M.J."/>
            <person name="Karaoz U."/>
            <person name="Brodie E.L."/>
            <person name="Williams K.H."/>
            <person name="Hubbard S.S."/>
            <person name="Banfield J.F."/>
        </authorList>
    </citation>
    <scope>NUCLEOTIDE SEQUENCE [LARGE SCALE GENOMIC DNA]</scope>
</reference>
<comment type="similarity">
    <text evidence="1 7">Belongs to the thioredoxin family.</text>
</comment>
<feature type="active site" description="Nucleophile" evidence="8">
    <location>
        <position position="34"/>
    </location>
</feature>
<feature type="domain" description="Thioredoxin" evidence="10">
    <location>
        <begin position="1"/>
        <end position="108"/>
    </location>
</feature>
<dbReference type="SUPFAM" id="SSF52833">
    <property type="entry name" value="Thioredoxin-like"/>
    <property type="match status" value="1"/>
</dbReference>
<keyword evidence="2" id="KW-0813">Transport</keyword>
<evidence type="ECO:0000313" key="12">
    <source>
        <dbReference type="Proteomes" id="UP000177082"/>
    </source>
</evidence>
<dbReference type="PROSITE" id="PS51352">
    <property type="entry name" value="THIOREDOXIN_2"/>
    <property type="match status" value="1"/>
</dbReference>
<evidence type="ECO:0000256" key="1">
    <source>
        <dbReference type="ARBA" id="ARBA00008987"/>
    </source>
</evidence>
<evidence type="ECO:0000256" key="9">
    <source>
        <dbReference type="PIRSR" id="PIRSR000077-4"/>
    </source>
</evidence>
<protein>
    <recommendedName>
        <fullName evidence="6 7">Thioredoxin</fullName>
    </recommendedName>
</protein>
<dbReference type="InterPro" id="IPR013766">
    <property type="entry name" value="Thioredoxin_domain"/>
</dbReference>
<dbReference type="Gene3D" id="3.40.30.10">
    <property type="entry name" value="Glutaredoxin"/>
    <property type="match status" value="1"/>
</dbReference>
<dbReference type="EMBL" id="MGHF01000025">
    <property type="protein sequence ID" value="OGM62460.1"/>
    <property type="molecule type" value="Genomic_DNA"/>
</dbReference>
<accession>A0A1F8BET4</accession>
<keyword evidence="4 9" id="KW-1015">Disulfide bond</keyword>
<evidence type="ECO:0000256" key="3">
    <source>
        <dbReference type="ARBA" id="ARBA00022982"/>
    </source>
</evidence>
<keyword evidence="5 9" id="KW-0676">Redox-active center</keyword>
<comment type="caution">
    <text evidence="11">The sequence shown here is derived from an EMBL/GenBank/DDBJ whole genome shotgun (WGS) entry which is preliminary data.</text>
</comment>
<feature type="active site" description="Nucleophile" evidence="8">
    <location>
        <position position="31"/>
    </location>
</feature>
<dbReference type="Proteomes" id="UP000177082">
    <property type="component" value="Unassembled WGS sequence"/>
</dbReference>
<evidence type="ECO:0000256" key="5">
    <source>
        <dbReference type="ARBA" id="ARBA00023284"/>
    </source>
</evidence>
<name>A0A1F8BET4_9BACT</name>
<dbReference type="InterPro" id="IPR005746">
    <property type="entry name" value="Thioredoxin"/>
</dbReference>
<feature type="site" description="Contributes to redox potential value" evidence="8">
    <location>
        <position position="33"/>
    </location>
</feature>
<evidence type="ECO:0000256" key="8">
    <source>
        <dbReference type="PIRSR" id="PIRSR000077-1"/>
    </source>
</evidence>
<dbReference type="CDD" id="cd02947">
    <property type="entry name" value="TRX_family"/>
    <property type="match status" value="1"/>
</dbReference>
<dbReference type="AlphaFoldDB" id="A0A1F8BET4"/>
<evidence type="ECO:0000259" key="10">
    <source>
        <dbReference type="PROSITE" id="PS51352"/>
    </source>
</evidence>
<evidence type="ECO:0000256" key="6">
    <source>
        <dbReference type="NCBIfam" id="TIGR01068"/>
    </source>
</evidence>
<dbReference type="FunFam" id="3.40.30.10:FF:000001">
    <property type="entry name" value="Thioredoxin"/>
    <property type="match status" value="1"/>
</dbReference>
<dbReference type="GO" id="GO:0015035">
    <property type="term" value="F:protein-disulfide reductase activity"/>
    <property type="evidence" value="ECO:0007669"/>
    <property type="project" value="UniProtKB-UniRule"/>
</dbReference>
<evidence type="ECO:0000256" key="4">
    <source>
        <dbReference type="ARBA" id="ARBA00023157"/>
    </source>
</evidence>
<gene>
    <name evidence="11" type="ORF">A2961_02405</name>
</gene>
<evidence type="ECO:0000313" key="11">
    <source>
        <dbReference type="EMBL" id="OGM62460.1"/>
    </source>
</evidence>
<feature type="site" description="Deprotonates C-terminal active site Cys" evidence="8">
    <location>
        <position position="25"/>
    </location>
</feature>
<dbReference type="PANTHER" id="PTHR45663:SF11">
    <property type="entry name" value="GEO12009P1"/>
    <property type="match status" value="1"/>
</dbReference>
<sequence>MATFSVEDHDFDEKVLKNKIPVLVDFWAPWCSPCRMAEPILEELSDEYENRVVIVKVNVDENKNSSSKYSVLSIPTTVLFKEGKEVGRQIGFAGKVAYENLIKKATVG</sequence>